<proteinExistence type="predicted"/>
<feature type="transmembrane region" description="Helical" evidence="2">
    <location>
        <begin position="33"/>
        <end position="53"/>
    </location>
</feature>
<evidence type="ECO:0000256" key="2">
    <source>
        <dbReference type="SAM" id="Phobius"/>
    </source>
</evidence>
<feature type="compositionally biased region" description="Basic and acidic residues" evidence="1">
    <location>
        <begin position="15"/>
        <end position="25"/>
    </location>
</feature>
<accession>A0A9E7JZD8</accession>
<dbReference type="Proteomes" id="UP001055439">
    <property type="component" value="Chromosome 4"/>
</dbReference>
<dbReference type="EMBL" id="CP097506">
    <property type="protein sequence ID" value="URD96116.1"/>
    <property type="molecule type" value="Genomic_DNA"/>
</dbReference>
<protein>
    <submittedName>
        <fullName evidence="4">Uncharacterized protein</fullName>
    </submittedName>
</protein>
<dbReference type="AlphaFoldDB" id="A0A9E7JZD8"/>
<keyword evidence="2" id="KW-1133">Transmembrane helix</keyword>
<evidence type="ECO:0000313" key="3">
    <source>
        <dbReference type="EMBL" id="URD96116.1"/>
    </source>
</evidence>
<evidence type="ECO:0000313" key="4">
    <source>
        <dbReference type="EMBL" id="URD99285.1"/>
    </source>
</evidence>
<keyword evidence="2" id="KW-0812">Transmembrane</keyword>
<sequence>MVRGSSRSWKLKSSNARECHKPYGRSRSDSTRFLIAIKSRILLLPLVLGYYYYHPTYYQVGTDMDMIVARIWDDMMLTHPRIKPLLPSSNVPWSN</sequence>
<dbReference type="EMBL" id="CP097506">
    <property type="protein sequence ID" value="URD99285.1"/>
    <property type="molecule type" value="Genomic_DNA"/>
</dbReference>
<evidence type="ECO:0000256" key="1">
    <source>
        <dbReference type="SAM" id="MobiDB-lite"/>
    </source>
</evidence>
<keyword evidence="5" id="KW-1185">Reference proteome</keyword>
<evidence type="ECO:0000313" key="5">
    <source>
        <dbReference type="Proteomes" id="UP001055439"/>
    </source>
</evidence>
<reference evidence="4" key="1">
    <citation type="submission" date="2022-05" db="EMBL/GenBank/DDBJ databases">
        <title>The Musa troglodytarum L. genome provides insights into the mechanism of non-climacteric behaviour and enrichment of carotenoids.</title>
        <authorList>
            <person name="Wang J."/>
        </authorList>
    </citation>
    <scope>NUCLEOTIDE SEQUENCE</scope>
    <source>
        <tissue evidence="4">Leaf</tissue>
    </source>
</reference>
<feature type="region of interest" description="Disordered" evidence="1">
    <location>
        <begin position="1"/>
        <end position="25"/>
    </location>
</feature>
<organism evidence="4 5">
    <name type="scientific">Musa troglodytarum</name>
    <name type="common">fe'i banana</name>
    <dbReference type="NCBI Taxonomy" id="320322"/>
    <lineage>
        <taxon>Eukaryota</taxon>
        <taxon>Viridiplantae</taxon>
        <taxon>Streptophyta</taxon>
        <taxon>Embryophyta</taxon>
        <taxon>Tracheophyta</taxon>
        <taxon>Spermatophyta</taxon>
        <taxon>Magnoliopsida</taxon>
        <taxon>Liliopsida</taxon>
        <taxon>Zingiberales</taxon>
        <taxon>Musaceae</taxon>
        <taxon>Musa</taxon>
    </lineage>
</organism>
<gene>
    <name evidence="3" type="ORF">MUK42_10585</name>
    <name evidence="4" type="ORF">MUK42_28674</name>
</gene>
<name>A0A9E7JZD8_9LILI</name>
<keyword evidence="2" id="KW-0472">Membrane</keyword>
<feature type="compositionally biased region" description="Polar residues" evidence="1">
    <location>
        <begin position="1"/>
        <end position="14"/>
    </location>
</feature>